<dbReference type="GO" id="GO:0005886">
    <property type="term" value="C:plasma membrane"/>
    <property type="evidence" value="ECO:0007669"/>
    <property type="project" value="UniProtKB-SubCell"/>
</dbReference>
<reference evidence="7 8" key="1">
    <citation type="submission" date="2019-08" db="EMBL/GenBank/DDBJ databases">
        <title>In-depth cultivation of the pig gut microbiome towards novel bacterial diversity and tailored functional studies.</title>
        <authorList>
            <person name="Wylensek D."/>
            <person name="Hitch T.C.A."/>
            <person name="Clavel T."/>
        </authorList>
    </citation>
    <scope>NUCLEOTIDE SEQUENCE [LARGE SCALE GENOMIC DNA]</scope>
    <source>
        <strain evidence="7 8">RF-744-FAT-4</strain>
    </source>
</reference>
<gene>
    <name evidence="7" type="ORF">FYJ52_06910</name>
</gene>
<dbReference type="RefSeq" id="WP_154576505.1">
    <property type="nucleotide sequence ID" value="NZ_VUMO01000008.1"/>
</dbReference>
<evidence type="ECO:0000313" key="7">
    <source>
        <dbReference type="EMBL" id="MSS20126.1"/>
    </source>
</evidence>
<evidence type="ECO:0008006" key="9">
    <source>
        <dbReference type="Google" id="ProtNLM"/>
    </source>
</evidence>
<dbReference type="Proteomes" id="UP000461754">
    <property type="component" value="Unassembled WGS sequence"/>
</dbReference>
<keyword evidence="3" id="KW-1003">Cell membrane</keyword>
<protein>
    <recommendedName>
        <fullName evidence="9">CDP-glycerol--glycerophosphate glycerophosphotransferase</fullName>
    </recommendedName>
</protein>
<evidence type="ECO:0000256" key="6">
    <source>
        <dbReference type="ARBA" id="ARBA00023136"/>
    </source>
</evidence>
<comment type="subcellular location">
    <subcellularLocation>
        <location evidence="1">Cell membrane</location>
        <topology evidence="1">Peripheral membrane protein</topology>
    </subcellularLocation>
</comment>
<name>A0A7X2TB37_9FIRM</name>
<keyword evidence="6" id="KW-0472">Membrane</keyword>
<dbReference type="GO" id="GO:0019350">
    <property type="term" value="P:teichoic acid biosynthetic process"/>
    <property type="evidence" value="ECO:0007669"/>
    <property type="project" value="UniProtKB-KW"/>
</dbReference>
<organism evidence="7 8">
    <name type="scientific">Pseudoramibacter porci</name>
    <dbReference type="NCBI Taxonomy" id="2606631"/>
    <lineage>
        <taxon>Bacteria</taxon>
        <taxon>Bacillati</taxon>
        <taxon>Bacillota</taxon>
        <taxon>Clostridia</taxon>
        <taxon>Eubacteriales</taxon>
        <taxon>Eubacteriaceae</taxon>
        <taxon>Pseudoramibacter</taxon>
    </lineage>
</organism>
<evidence type="ECO:0000256" key="4">
    <source>
        <dbReference type="ARBA" id="ARBA00022679"/>
    </source>
</evidence>
<keyword evidence="4" id="KW-0808">Transferase</keyword>
<dbReference type="Gene3D" id="3.40.50.12580">
    <property type="match status" value="1"/>
</dbReference>
<dbReference type="InterPro" id="IPR043148">
    <property type="entry name" value="TagF_C"/>
</dbReference>
<dbReference type="Gene3D" id="3.40.50.11820">
    <property type="match status" value="1"/>
</dbReference>
<dbReference type="PANTHER" id="PTHR37316">
    <property type="entry name" value="TEICHOIC ACID GLYCEROL-PHOSPHATE PRIMASE"/>
    <property type="match status" value="1"/>
</dbReference>
<keyword evidence="5" id="KW-0777">Teichoic acid biosynthesis</keyword>
<evidence type="ECO:0000256" key="1">
    <source>
        <dbReference type="ARBA" id="ARBA00004202"/>
    </source>
</evidence>
<dbReference type="GO" id="GO:0047355">
    <property type="term" value="F:CDP-glycerol glycerophosphotransferase activity"/>
    <property type="evidence" value="ECO:0007669"/>
    <property type="project" value="InterPro"/>
</dbReference>
<comment type="similarity">
    <text evidence="2">Belongs to the CDP-glycerol glycerophosphotransferase family.</text>
</comment>
<proteinExistence type="inferred from homology"/>
<dbReference type="Pfam" id="PF04464">
    <property type="entry name" value="Glyphos_transf"/>
    <property type="match status" value="1"/>
</dbReference>
<evidence type="ECO:0000256" key="5">
    <source>
        <dbReference type="ARBA" id="ARBA00022944"/>
    </source>
</evidence>
<keyword evidence="8" id="KW-1185">Reference proteome</keyword>
<evidence type="ECO:0000256" key="2">
    <source>
        <dbReference type="ARBA" id="ARBA00010488"/>
    </source>
</evidence>
<sequence>MRGNILQKIKKHGIVGSMKVVSFRLAVVINNKWFYYFKRHRPMDEHLIVMESEGDLSDNAFALYNYMRHNDYLEKYHVAWLVDHVGEARTLQQKNPEDFPNTEFVQKVPRKIDKRWGEVLSTCKWYIYDHCNLLAPLLKRKGQKVIYLSHGWGYKAAKGGFTTNDLTHYDMITVTGPIPAKGMSEYWQEPEKKAVITGYPRLDYFFWSNANVREKINQKWHFDHYKKVIFWMPTFRQSNNESLSEDYIKNQTGLPIFETRDSLQEFSNFLKKRNLLLVFKLHHLQADLPVFKSHFDNILLVRDENLHDIGVQLYQFISMADAMISDYSSISIDFLLKDRPIVFTLDDYEEYEKSRGVFPKNAIDYMKGYHVYNQKELEESISEIADRIDKYKDARNAVMKDYHTYTDGNSAKRVLDIIGIKKCRGA</sequence>
<comment type="caution">
    <text evidence="7">The sequence shown here is derived from an EMBL/GenBank/DDBJ whole genome shotgun (WGS) entry which is preliminary data.</text>
</comment>
<dbReference type="EMBL" id="VUMO01000008">
    <property type="protein sequence ID" value="MSS20126.1"/>
    <property type="molecule type" value="Genomic_DNA"/>
</dbReference>
<dbReference type="SUPFAM" id="SSF53756">
    <property type="entry name" value="UDP-Glycosyltransferase/glycogen phosphorylase"/>
    <property type="match status" value="1"/>
</dbReference>
<accession>A0A7X2TB37</accession>
<dbReference type="InterPro" id="IPR051612">
    <property type="entry name" value="Teichoic_Acid_Biosynth"/>
</dbReference>
<dbReference type="AlphaFoldDB" id="A0A7X2TB37"/>
<dbReference type="InterPro" id="IPR043149">
    <property type="entry name" value="TagF_N"/>
</dbReference>
<evidence type="ECO:0000256" key="3">
    <source>
        <dbReference type="ARBA" id="ARBA00022475"/>
    </source>
</evidence>
<evidence type="ECO:0000313" key="8">
    <source>
        <dbReference type="Proteomes" id="UP000461754"/>
    </source>
</evidence>
<dbReference type="PANTHER" id="PTHR37316:SF3">
    <property type="entry name" value="TEICHOIC ACID GLYCEROL-PHOSPHATE TRANSFERASE"/>
    <property type="match status" value="1"/>
</dbReference>
<dbReference type="InterPro" id="IPR007554">
    <property type="entry name" value="Glycerophosphate_synth"/>
</dbReference>